<proteinExistence type="predicted"/>
<dbReference type="Proteomes" id="UP000054985">
    <property type="component" value="Unassembled WGS sequence"/>
</dbReference>
<reference evidence="2 4" key="1">
    <citation type="submission" date="2015-11" db="EMBL/GenBank/DDBJ databases">
        <title>Genomic analysis of 38 Legionella species identifies large and diverse effector repertoires.</title>
        <authorList>
            <person name="Burstein D."/>
            <person name="Amaro F."/>
            <person name="Zusman T."/>
            <person name="Lifshitz Z."/>
            <person name="Cohen O."/>
            <person name="Gilbert J.A."/>
            <person name="Pupko T."/>
            <person name="Shuman H.A."/>
            <person name="Segal G."/>
        </authorList>
    </citation>
    <scope>NUCLEOTIDE SEQUENCE [LARGE SCALE GENOMIC DNA]</scope>
    <source>
        <strain evidence="2 4">ATCC 43877</strain>
    </source>
</reference>
<keyword evidence="4" id="KW-1185">Reference proteome</keyword>
<dbReference type="NCBIfam" id="NF037959">
    <property type="entry name" value="MFS_SpdSyn"/>
    <property type="match status" value="1"/>
</dbReference>
<dbReference type="PANTHER" id="PTHR43317:SF1">
    <property type="entry name" value="THERMOSPERMINE SYNTHASE ACAULIS5"/>
    <property type="match status" value="1"/>
</dbReference>
<dbReference type="InterPro" id="IPR029063">
    <property type="entry name" value="SAM-dependent_MTases_sf"/>
</dbReference>
<accession>A0A378JV57</accession>
<evidence type="ECO:0000313" key="2">
    <source>
        <dbReference type="EMBL" id="KTD33662.1"/>
    </source>
</evidence>
<dbReference type="OrthoDB" id="5647652at2"/>
<name>A0A378JV57_9GAMM</name>
<gene>
    <name evidence="2" type="ORF">Lmor_1974</name>
    <name evidence="3" type="ORF">NCTC12239_01532</name>
</gene>
<organism evidence="3 5">
    <name type="scientific">Legionella moravica</name>
    <dbReference type="NCBI Taxonomy" id="39962"/>
    <lineage>
        <taxon>Bacteria</taxon>
        <taxon>Pseudomonadati</taxon>
        <taxon>Pseudomonadota</taxon>
        <taxon>Gammaproteobacteria</taxon>
        <taxon>Legionellales</taxon>
        <taxon>Legionellaceae</taxon>
        <taxon>Legionella</taxon>
    </lineage>
</organism>
<dbReference type="SUPFAM" id="SSF53335">
    <property type="entry name" value="S-adenosyl-L-methionine-dependent methyltransferases"/>
    <property type="match status" value="1"/>
</dbReference>
<evidence type="ECO:0000256" key="1">
    <source>
        <dbReference type="ARBA" id="ARBA00023115"/>
    </source>
</evidence>
<dbReference type="Proteomes" id="UP000254040">
    <property type="component" value="Unassembled WGS sequence"/>
</dbReference>
<dbReference type="STRING" id="39962.Lmor_1974"/>
<dbReference type="AlphaFoldDB" id="A0A378JV57"/>
<dbReference type="GO" id="GO:0006596">
    <property type="term" value="P:polyamine biosynthetic process"/>
    <property type="evidence" value="ECO:0007669"/>
    <property type="project" value="UniProtKB-KW"/>
</dbReference>
<dbReference type="Pfam" id="PF01564">
    <property type="entry name" value="Spermine_synth"/>
    <property type="match status" value="1"/>
</dbReference>
<dbReference type="Gene3D" id="3.40.50.150">
    <property type="entry name" value="Vaccinia Virus protein VP39"/>
    <property type="match status" value="1"/>
</dbReference>
<keyword evidence="1" id="KW-0620">Polyamine biosynthesis</keyword>
<dbReference type="EMBL" id="LNYN01000024">
    <property type="protein sequence ID" value="KTD33662.1"/>
    <property type="molecule type" value="Genomic_DNA"/>
</dbReference>
<dbReference type="RefSeq" id="WP_028383434.1">
    <property type="nucleotide sequence ID" value="NZ_CAAAJG010000053.1"/>
</dbReference>
<evidence type="ECO:0000313" key="5">
    <source>
        <dbReference type="Proteomes" id="UP000254040"/>
    </source>
</evidence>
<evidence type="ECO:0000313" key="3">
    <source>
        <dbReference type="EMBL" id="STX62595.1"/>
    </source>
</evidence>
<dbReference type="EMBL" id="UGOG01000001">
    <property type="protein sequence ID" value="STX62595.1"/>
    <property type="molecule type" value="Genomic_DNA"/>
</dbReference>
<dbReference type="PANTHER" id="PTHR43317">
    <property type="entry name" value="THERMOSPERMINE SYNTHASE ACAULIS5"/>
    <property type="match status" value="1"/>
</dbReference>
<reference evidence="3 5" key="2">
    <citation type="submission" date="2018-06" db="EMBL/GenBank/DDBJ databases">
        <authorList>
            <consortium name="Pathogen Informatics"/>
            <person name="Doyle S."/>
        </authorList>
    </citation>
    <scope>NUCLEOTIDE SEQUENCE [LARGE SCALE GENOMIC DNA]</scope>
    <source>
        <strain evidence="3 5">NCTC12239</strain>
    </source>
</reference>
<evidence type="ECO:0000313" key="4">
    <source>
        <dbReference type="Proteomes" id="UP000054985"/>
    </source>
</evidence>
<protein>
    <submittedName>
        <fullName evidence="3">Spermidine synthase</fullName>
    </submittedName>
</protein>
<sequence length="241" mass="27698">MWKTKLARCIYTSPSGYKVFQNPLYRWLTLGSDALQTVINRRRPQNPILHYLNALTIMARNHPDNCCLLGLGGAGIPHMLKVSTPKQSITAVECSEEVIHISKHFFMVNQLSNLEIIHQDANEFLHTNSILYKNLIVDLYDAHHFPKECTTDDFFIFCRNNLTEDGFLAVNLANYKEQWELVQTIKKHFKASIVIPIKNCANLVLITAKSPDKDLFFEQIFATGELKKITWTHSWGTIGEY</sequence>